<dbReference type="Proteomes" id="UP000243378">
    <property type="component" value="Unassembled WGS sequence"/>
</dbReference>
<gene>
    <name evidence="2" type="ORF">SAMN05216381_4039</name>
</gene>
<dbReference type="AlphaFoldDB" id="A0A1G7UBY7"/>
<evidence type="ECO:0000313" key="2">
    <source>
        <dbReference type="EMBL" id="SDG45092.1"/>
    </source>
</evidence>
<dbReference type="OrthoDB" id="4393931at2"/>
<name>A0A1G7UBY7_9GAMM</name>
<reference evidence="2 3" key="1">
    <citation type="submission" date="2016-10" db="EMBL/GenBank/DDBJ databases">
        <authorList>
            <person name="de Groot N.N."/>
        </authorList>
    </citation>
    <scope>NUCLEOTIDE SEQUENCE [LARGE SCALE GENOMIC DNA]</scope>
    <source>
        <strain evidence="2 3">LMG 25475</strain>
    </source>
</reference>
<protein>
    <submittedName>
        <fullName evidence="2">Uncharacterized protein</fullName>
    </submittedName>
</protein>
<dbReference type="EMBL" id="FNBM01000011">
    <property type="protein sequence ID" value="SDG45092.1"/>
    <property type="molecule type" value="Genomic_DNA"/>
</dbReference>
<evidence type="ECO:0000313" key="3">
    <source>
        <dbReference type="Proteomes" id="UP000243378"/>
    </source>
</evidence>
<organism evidence="2 3">
    <name type="scientific">Phytopseudomonas seleniipraecipitans</name>
    <dbReference type="NCBI Taxonomy" id="640205"/>
    <lineage>
        <taxon>Bacteria</taxon>
        <taxon>Pseudomonadati</taxon>
        <taxon>Pseudomonadota</taxon>
        <taxon>Gammaproteobacteria</taxon>
        <taxon>Pseudomonadales</taxon>
        <taxon>Pseudomonadaceae</taxon>
        <taxon>Phytopseudomonas</taxon>
    </lineage>
</organism>
<dbReference type="RefSeq" id="WP_092371567.1">
    <property type="nucleotide sequence ID" value="NZ_FNBM01000011.1"/>
</dbReference>
<accession>A0A1G7UBY7</accession>
<evidence type="ECO:0000256" key="1">
    <source>
        <dbReference type="SAM" id="MobiDB-lite"/>
    </source>
</evidence>
<dbReference type="InterPro" id="IPR041289">
    <property type="entry name" value="Bact_RF_family3"/>
</dbReference>
<sequence>MTPIQPLTQQTVSALMALADQPNLSLYMPTHRTFPERTQDPIRLKNLFKTLETSLQQRYPQLQKDTVLAPIQALIDDAAFWNNCPAGIAIFAGQAHFQVVGLHQPVEEVAIVNSHPYLKPLLRLAPLADRYQVLCLSRDSVSVHEGSTQRLHAVELPDSVPTNLVEALGDELTSRDQQGHPDGFSGGGERGDPMMHESGGGGKQDEINLDRERFFRIVDKQITEHCSRVTKLPLILAALPENQAVFRALSRNPLLMAEGVEVDPATLSSAQLASACGELMSIRHGKKLDEAFNRYGVAVGQQLAGDQLPAIARAAVEGRVALLLVAAEQRVAGTMDLSSGEVVLHEDGDPATEDVLDELILAVIRHGGEVVVVPPERVMPTDSGVAAVYRY</sequence>
<feature type="region of interest" description="Disordered" evidence="1">
    <location>
        <begin position="172"/>
        <end position="205"/>
    </location>
</feature>
<dbReference type="STRING" id="640205.SAMN05216381_4039"/>
<proteinExistence type="predicted"/>
<dbReference type="Pfam" id="PF18845">
    <property type="entry name" value="baeRF_family3"/>
    <property type="match status" value="1"/>
</dbReference>